<protein>
    <recommendedName>
        <fullName evidence="3">carbonic anhydrase</fullName>
        <ecNumber evidence="3">4.2.1.1</ecNumber>
    </recommendedName>
</protein>
<accession>A0A176WDK8</accession>
<dbReference type="PANTHER" id="PTHR11002">
    <property type="entry name" value="CARBONIC ANHYDRASE"/>
    <property type="match status" value="1"/>
</dbReference>
<keyword evidence="9" id="KW-1185">Reference proteome</keyword>
<name>A0A176WDK8_MARPO</name>
<keyword evidence="7" id="KW-0479">Metal-binding</keyword>
<comment type="caution">
    <text evidence="8">The sequence shown here is derived from an EMBL/GenBank/DDBJ whole genome shotgun (WGS) entry which is preliminary data.</text>
</comment>
<organism evidence="8 9">
    <name type="scientific">Marchantia polymorpha subsp. ruderalis</name>
    <dbReference type="NCBI Taxonomy" id="1480154"/>
    <lineage>
        <taxon>Eukaryota</taxon>
        <taxon>Viridiplantae</taxon>
        <taxon>Streptophyta</taxon>
        <taxon>Embryophyta</taxon>
        <taxon>Marchantiophyta</taxon>
        <taxon>Marchantiopsida</taxon>
        <taxon>Marchantiidae</taxon>
        <taxon>Marchantiales</taxon>
        <taxon>Marchantiaceae</taxon>
        <taxon>Marchantia</taxon>
    </lineage>
</organism>
<keyword evidence="5" id="KW-0456">Lyase</keyword>
<feature type="binding site" evidence="7">
    <location>
        <position position="92"/>
    </location>
    <ligand>
        <name>Zn(2+)</name>
        <dbReference type="ChEBI" id="CHEBI:29105"/>
    </ligand>
</feature>
<comment type="similarity">
    <text evidence="2">Belongs to the beta-class carbonic anhydrase family.</text>
</comment>
<dbReference type="SUPFAM" id="SSF53056">
    <property type="entry name" value="beta-carbonic anhydrase, cab"/>
    <property type="match status" value="1"/>
</dbReference>
<dbReference type="PROSITE" id="PS00704">
    <property type="entry name" value="PROK_CO2_ANHYDRASE_1"/>
    <property type="match status" value="1"/>
</dbReference>
<dbReference type="GO" id="GO:0004089">
    <property type="term" value="F:carbonate dehydratase activity"/>
    <property type="evidence" value="ECO:0007669"/>
    <property type="project" value="UniProtKB-EC"/>
</dbReference>
<evidence type="ECO:0000256" key="3">
    <source>
        <dbReference type="ARBA" id="ARBA00012925"/>
    </source>
</evidence>
<evidence type="ECO:0000256" key="1">
    <source>
        <dbReference type="ARBA" id="ARBA00002904"/>
    </source>
</evidence>
<dbReference type="Gene3D" id="3.40.1050.10">
    <property type="entry name" value="Carbonic anhydrase"/>
    <property type="match status" value="1"/>
</dbReference>
<evidence type="ECO:0000256" key="5">
    <source>
        <dbReference type="ARBA" id="ARBA00023239"/>
    </source>
</evidence>
<dbReference type="AlphaFoldDB" id="A0A176WDK8"/>
<dbReference type="GO" id="GO:0015976">
    <property type="term" value="P:carbon utilization"/>
    <property type="evidence" value="ECO:0007669"/>
    <property type="project" value="InterPro"/>
</dbReference>
<dbReference type="InterPro" id="IPR001765">
    <property type="entry name" value="Carbonic_anhydrase"/>
</dbReference>
<dbReference type="InterPro" id="IPR015892">
    <property type="entry name" value="Carbonic_anhydrase_CS"/>
</dbReference>
<dbReference type="PANTHER" id="PTHR11002:SF56">
    <property type="entry name" value="BETA CARBONIC ANHYDRASE 2, CHLOROPLASTIC"/>
    <property type="match status" value="1"/>
</dbReference>
<feature type="binding site" evidence="7">
    <location>
        <position position="150"/>
    </location>
    <ligand>
        <name>Zn(2+)</name>
        <dbReference type="ChEBI" id="CHEBI:29105"/>
    </ligand>
</feature>
<dbReference type="InterPro" id="IPR045066">
    <property type="entry name" value="Beta_CA_cladeB"/>
</dbReference>
<dbReference type="GO" id="GO:0008270">
    <property type="term" value="F:zinc ion binding"/>
    <property type="evidence" value="ECO:0007669"/>
    <property type="project" value="InterPro"/>
</dbReference>
<comment type="function">
    <text evidence="1">Reversible hydration of carbon dioxide.</text>
</comment>
<proteinExistence type="inferred from homology"/>
<keyword evidence="4 7" id="KW-0862">Zinc</keyword>
<dbReference type="InterPro" id="IPR036874">
    <property type="entry name" value="Carbonic_anhydrase_sf"/>
</dbReference>
<evidence type="ECO:0000256" key="2">
    <source>
        <dbReference type="ARBA" id="ARBA00006217"/>
    </source>
</evidence>
<evidence type="ECO:0000313" key="9">
    <source>
        <dbReference type="Proteomes" id="UP000077202"/>
    </source>
</evidence>
<reference evidence="8" key="1">
    <citation type="submission" date="2016-03" db="EMBL/GenBank/DDBJ databases">
        <title>Mechanisms controlling the formation of the plant cell surface in tip-growing cells are functionally conserved among land plants.</title>
        <authorList>
            <person name="Honkanen S."/>
            <person name="Jones V.A."/>
            <person name="Morieri G."/>
            <person name="Champion C."/>
            <person name="Hetherington A.J."/>
            <person name="Kelly S."/>
            <person name="Saint-Marcoux D."/>
            <person name="Proust H."/>
            <person name="Prescott H."/>
            <person name="Dolan L."/>
        </authorList>
    </citation>
    <scope>NUCLEOTIDE SEQUENCE [LARGE SCALE GENOMIC DNA]</scope>
    <source>
        <tissue evidence="8">Whole gametophyte</tissue>
    </source>
</reference>
<gene>
    <name evidence="8" type="ORF">AXG93_2018s1610</name>
</gene>
<dbReference type="Proteomes" id="UP000077202">
    <property type="component" value="Unassembled WGS sequence"/>
</dbReference>
<dbReference type="EMBL" id="LVLJ01001211">
    <property type="protein sequence ID" value="OAE30994.1"/>
    <property type="molecule type" value="Genomic_DNA"/>
</dbReference>
<evidence type="ECO:0000256" key="6">
    <source>
        <dbReference type="ARBA" id="ARBA00048348"/>
    </source>
</evidence>
<dbReference type="FunFam" id="3.40.1050.10:FF:000003">
    <property type="entry name" value="Carbonic anhydrase"/>
    <property type="match status" value="1"/>
</dbReference>
<dbReference type="Pfam" id="PF00484">
    <property type="entry name" value="Pro_CA"/>
    <property type="match status" value="1"/>
</dbReference>
<comment type="cofactor">
    <cofactor evidence="7">
        <name>Zn(2+)</name>
        <dbReference type="ChEBI" id="CHEBI:29105"/>
    </cofactor>
    <text evidence="7">Binds 1 zinc ion per subunit.</text>
</comment>
<comment type="catalytic activity">
    <reaction evidence="6">
        <text>hydrogencarbonate + H(+) = CO2 + H2O</text>
        <dbReference type="Rhea" id="RHEA:10748"/>
        <dbReference type="ChEBI" id="CHEBI:15377"/>
        <dbReference type="ChEBI" id="CHEBI:15378"/>
        <dbReference type="ChEBI" id="CHEBI:16526"/>
        <dbReference type="ChEBI" id="CHEBI:17544"/>
        <dbReference type="EC" id="4.2.1.1"/>
    </reaction>
</comment>
<dbReference type="CDD" id="cd00884">
    <property type="entry name" value="beta_CA_cladeB"/>
    <property type="match status" value="1"/>
</dbReference>
<evidence type="ECO:0000256" key="4">
    <source>
        <dbReference type="ARBA" id="ARBA00022833"/>
    </source>
</evidence>
<feature type="binding site" evidence="7">
    <location>
        <position position="153"/>
    </location>
    <ligand>
        <name>Zn(2+)</name>
        <dbReference type="ChEBI" id="CHEBI:29105"/>
    </ligand>
</feature>
<evidence type="ECO:0000256" key="7">
    <source>
        <dbReference type="PIRSR" id="PIRSR601765-1"/>
    </source>
</evidence>
<sequence length="467" mass="51977">MSPTVQDVEARIQAVIEKKPELSGAVAAKLEELLADLENLSVEEQSEGQSAFDKLKNGFESFKKQVYLKNTELTSKLKTGQWPKFMIIACADSRVCPTQIFNLSPGDAFVIRNVANVVPPFEKEGNPSMGCAVEYAVLHLKVDHILVVGHRACGGIGALVKMVPEDGDYKTTFIERWMEIGKPARAIVNAQCKDESVDVVCKTCEKESVNNSLNNLMSYPFVEEAVNQGKVSLHGGYYDHIEGSFSKYVELWADESFGFTRQATKAPLLKGADSTSRLNSSRMFVREKFQFIESLRSSQPRKKCAVMKSLAKQPVECAGVAERNKARAKGIWEEAPGEHGDGVMDSVLATRLQYTQVWGRFGYSWESVDWQHRWEFQLASSVWRLACAAMERKDGVSEGPASLVFSSAVSTIATLVYRFCRGLLRNVGNLTRSSLQDPLGEPKGIPSRDFDVTDWSSEPHKYTDRCV</sequence>
<dbReference type="PROSITE" id="PS00705">
    <property type="entry name" value="PROK_CO2_ANHYDRASE_2"/>
    <property type="match status" value="1"/>
</dbReference>
<dbReference type="EC" id="4.2.1.1" evidence="3"/>
<feature type="binding site" evidence="7">
    <location>
        <position position="90"/>
    </location>
    <ligand>
        <name>Zn(2+)</name>
        <dbReference type="ChEBI" id="CHEBI:29105"/>
    </ligand>
</feature>
<dbReference type="SMART" id="SM00947">
    <property type="entry name" value="Pro_CA"/>
    <property type="match status" value="1"/>
</dbReference>
<evidence type="ECO:0000313" key="8">
    <source>
        <dbReference type="EMBL" id="OAE30994.1"/>
    </source>
</evidence>